<evidence type="ECO:0000256" key="16">
    <source>
        <dbReference type="ARBA" id="ARBA00047632"/>
    </source>
</evidence>
<comment type="pathway">
    <text evidence="3 17 18">Cell wall biogenesis; peptidoglycan biosynthesis.</text>
</comment>
<keyword evidence="11 17" id="KW-0133">Cell shape</keyword>
<keyword evidence="17 18" id="KW-0132">Cell division</keyword>
<evidence type="ECO:0000259" key="20">
    <source>
        <dbReference type="Pfam" id="PF08245"/>
    </source>
</evidence>
<name>A0A069ATK2_CLODI</name>
<comment type="subcellular location">
    <subcellularLocation>
        <location evidence="2 17 18">Cytoplasm</location>
    </subcellularLocation>
</comment>
<dbReference type="PANTHER" id="PTHR43692:SF1">
    <property type="entry name" value="UDP-N-ACETYLMURAMOYLALANINE--D-GLUTAMATE LIGASE"/>
    <property type="match status" value="1"/>
</dbReference>
<dbReference type="Gene3D" id="3.40.50.720">
    <property type="entry name" value="NAD(P)-binding Rossmann-like Domain"/>
    <property type="match status" value="1"/>
</dbReference>
<evidence type="ECO:0000256" key="7">
    <source>
        <dbReference type="ARBA" id="ARBA00022490"/>
    </source>
</evidence>
<dbReference type="SUPFAM" id="SSF53244">
    <property type="entry name" value="MurD-like peptide ligases, peptide-binding domain"/>
    <property type="match status" value="1"/>
</dbReference>
<evidence type="ECO:0000256" key="2">
    <source>
        <dbReference type="ARBA" id="ARBA00004496"/>
    </source>
</evidence>
<evidence type="ECO:0000259" key="19">
    <source>
        <dbReference type="Pfam" id="PF02875"/>
    </source>
</evidence>
<sequence length="453" mass="50492">MKNGLKRKKVLLVGLAKTGISTIKHLDKLGASIIVNDIKDENKLRNILDELKSINDIKYILGHHPEDVDDIDMVVVSPGVPLDLPFILKLKNSGKYIIGEVELAFKLSNNPIFIGITGTNGKTTTTSLVGEIFSRAKRDTYVVGNIGNPVIDTIETSSEESVLVTELSSFQLESIDEFRPKVSAILNITEDHLNRHHTMEKYIEAKANIFMNQTVEDFCVLNYDDEIVKSLADKCNAKVIYFSRTKKVNGGVYLENNDIIIDIDDKIKFLNKDDVSLPGGHNLENCMAAIAIAYVCKIDLEVIKDVLMTFKGVEHRQEFVRNLDNVIYVNDSKGTNPDSTIKAIQSYDRPIILIAGGMDKGSNFDELLETAKSYVKSLVLLGETASNIENCAKNKGFNDIHIVKDMEEAVKTSYEISKSGDIVLLSPACASWDMYESFEVRGKDFKDNVNNLK</sequence>
<evidence type="ECO:0000256" key="5">
    <source>
        <dbReference type="ARBA" id="ARBA00012212"/>
    </source>
</evidence>
<dbReference type="EMBL" id="LK933316">
    <property type="protein sequence ID" value="CDT63780.1"/>
    <property type="molecule type" value="Genomic_DNA"/>
</dbReference>
<dbReference type="Gene3D" id="3.40.1190.10">
    <property type="entry name" value="Mur-like, catalytic domain"/>
    <property type="match status" value="1"/>
</dbReference>
<keyword evidence="13 17" id="KW-0961">Cell wall biogenesis/degradation</keyword>
<dbReference type="PANTHER" id="PTHR43692">
    <property type="entry name" value="UDP-N-ACETYLMURAMOYLALANINE--D-GLUTAMATE LIGASE"/>
    <property type="match status" value="1"/>
</dbReference>
<dbReference type="InterPro" id="IPR036565">
    <property type="entry name" value="Mur-like_cat_sf"/>
</dbReference>
<evidence type="ECO:0000256" key="12">
    <source>
        <dbReference type="ARBA" id="ARBA00022984"/>
    </source>
</evidence>
<dbReference type="InterPro" id="IPR004101">
    <property type="entry name" value="Mur_ligase_C"/>
</dbReference>
<reference evidence="21" key="1">
    <citation type="submission" date="2014-07" db="EMBL/GenBank/DDBJ databases">
        <authorList>
            <person name="Monot Marc"/>
        </authorList>
    </citation>
    <scope>NUCLEOTIDE SEQUENCE</scope>
    <source>
        <strain evidence="21">7032989</strain>
    </source>
</reference>
<dbReference type="GO" id="GO:0005737">
    <property type="term" value="C:cytoplasm"/>
    <property type="evidence" value="ECO:0007669"/>
    <property type="project" value="UniProtKB-SubCell"/>
</dbReference>
<dbReference type="InterPro" id="IPR036615">
    <property type="entry name" value="Mur_ligase_C_dom_sf"/>
</dbReference>
<evidence type="ECO:0000256" key="3">
    <source>
        <dbReference type="ARBA" id="ARBA00004752"/>
    </source>
</evidence>
<gene>
    <name evidence="17 21" type="primary">murD</name>
    <name evidence="21" type="ORF">BN1095_620011</name>
</gene>
<dbReference type="UniPathway" id="UPA00219"/>
<dbReference type="GO" id="GO:0071555">
    <property type="term" value="P:cell wall organization"/>
    <property type="evidence" value="ECO:0007669"/>
    <property type="project" value="UniProtKB-KW"/>
</dbReference>
<dbReference type="InterPro" id="IPR013221">
    <property type="entry name" value="Mur_ligase_cen"/>
</dbReference>
<dbReference type="GO" id="GO:0008764">
    <property type="term" value="F:UDP-N-acetylmuramoylalanine-D-glutamate ligase activity"/>
    <property type="evidence" value="ECO:0007669"/>
    <property type="project" value="UniProtKB-UniRule"/>
</dbReference>
<dbReference type="Pfam" id="PF21799">
    <property type="entry name" value="MurD-like_N"/>
    <property type="match status" value="1"/>
</dbReference>
<dbReference type="SUPFAM" id="SSF51984">
    <property type="entry name" value="MurCD N-terminal domain"/>
    <property type="match status" value="1"/>
</dbReference>
<dbReference type="NCBIfam" id="TIGR01087">
    <property type="entry name" value="murD"/>
    <property type="match status" value="1"/>
</dbReference>
<comment type="function">
    <text evidence="1 17 18">Cell wall formation. Catalyzes the addition of glutamate to the nucleotide precursor UDP-N-acetylmuramoyl-L-alanine (UMA).</text>
</comment>
<dbReference type="SUPFAM" id="SSF53623">
    <property type="entry name" value="MurD-like peptide ligases, catalytic domain"/>
    <property type="match status" value="1"/>
</dbReference>
<evidence type="ECO:0000256" key="4">
    <source>
        <dbReference type="ARBA" id="ARBA00010416"/>
    </source>
</evidence>
<evidence type="ECO:0000256" key="14">
    <source>
        <dbReference type="ARBA" id="ARBA00030398"/>
    </source>
</evidence>
<accession>A0A069ATK2</accession>
<keyword evidence="17 18" id="KW-0131">Cell cycle</keyword>
<evidence type="ECO:0000256" key="1">
    <source>
        <dbReference type="ARBA" id="ARBA00002734"/>
    </source>
</evidence>
<dbReference type="Pfam" id="PF02875">
    <property type="entry name" value="Mur_ligase_C"/>
    <property type="match status" value="1"/>
</dbReference>
<dbReference type="HAMAP" id="MF_00639">
    <property type="entry name" value="MurD"/>
    <property type="match status" value="1"/>
</dbReference>
<dbReference type="AlphaFoldDB" id="A0A069ATK2"/>
<comment type="catalytic activity">
    <reaction evidence="16 17 18">
        <text>UDP-N-acetyl-alpha-D-muramoyl-L-alanine + D-glutamate + ATP = UDP-N-acetyl-alpha-D-muramoyl-L-alanyl-D-glutamate + ADP + phosphate + H(+)</text>
        <dbReference type="Rhea" id="RHEA:16429"/>
        <dbReference type="ChEBI" id="CHEBI:15378"/>
        <dbReference type="ChEBI" id="CHEBI:29986"/>
        <dbReference type="ChEBI" id="CHEBI:30616"/>
        <dbReference type="ChEBI" id="CHEBI:43474"/>
        <dbReference type="ChEBI" id="CHEBI:83898"/>
        <dbReference type="ChEBI" id="CHEBI:83900"/>
        <dbReference type="ChEBI" id="CHEBI:456216"/>
        <dbReference type="EC" id="6.3.2.9"/>
    </reaction>
</comment>
<dbReference type="InterPro" id="IPR005762">
    <property type="entry name" value="MurD"/>
</dbReference>
<keyword evidence="9 17" id="KW-0547">Nucleotide-binding</keyword>
<evidence type="ECO:0000256" key="15">
    <source>
        <dbReference type="ARBA" id="ARBA00032324"/>
    </source>
</evidence>
<evidence type="ECO:0000256" key="17">
    <source>
        <dbReference type="HAMAP-Rule" id="MF_00639"/>
    </source>
</evidence>
<keyword evidence="7 17" id="KW-0963">Cytoplasm</keyword>
<dbReference type="GO" id="GO:0008360">
    <property type="term" value="P:regulation of cell shape"/>
    <property type="evidence" value="ECO:0007669"/>
    <property type="project" value="UniProtKB-KW"/>
</dbReference>
<proteinExistence type="inferred from homology"/>
<evidence type="ECO:0000256" key="9">
    <source>
        <dbReference type="ARBA" id="ARBA00022741"/>
    </source>
</evidence>
<dbReference type="GO" id="GO:0051301">
    <property type="term" value="P:cell division"/>
    <property type="evidence" value="ECO:0007669"/>
    <property type="project" value="UniProtKB-KW"/>
</dbReference>
<comment type="similarity">
    <text evidence="4 17">Belongs to the MurCDEF family.</text>
</comment>
<dbReference type="Pfam" id="PF08245">
    <property type="entry name" value="Mur_ligase_M"/>
    <property type="match status" value="1"/>
</dbReference>
<evidence type="ECO:0000256" key="18">
    <source>
        <dbReference type="RuleBase" id="RU003664"/>
    </source>
</evidence>
<evidence type="ECO:0000256" key="11">
    <source>
        <dbReference type="ARBA" id="ARBA00022960"/>
    </source>
</evidence>
<dbReference type="GO" id="GO:0005524">
    <property type="term" value="F:ATP binding"/>
    <property type="evidence" value="ECO:0007669"/>
    <property type="project" value="UniProtKB-UniRule"/>
</dbReference>
<keyword evidence="10 17" id="KW-0067">ATP-binding</keyword>
<keyword evidence="12 17" id="KW-0573">Peptidoglycan synthesis</keyword>
<feature type="binding site" evidence="17">
    <location>
        <begin position="118"/>
        <end position="124"/>
    </location>
    <ligand>
        <name>ATP</name>
        <dbReference type="ChEBI" id="CHEBI:30616"/>
    </ligand>
</feature>
<dbReference type="Gene3D" id="3.90.190.20">
    <property type="entry name" value="Mur ligase, C-terminal domain"/>
    <property type="match status" value="1"/>
</dbReference>
<dbReference type="GO" id="GO:0009252">
    <property type="term" value="P:peptidoglycan biosynthetic process"/>
    <property type="evidence" value="ECO:0007669"/>
    <property type="project" value="UniProtKB-UniRule"/>
</dbReference>
<feature type="domain" description="Mur ligase C-terminal" evidence="19">
    <location>
        <begin position="315"/>
        <end position="429"/>
    </location>
</feature>
<evidence type="ECO:0000256" key="10">
    <source>
        <dbReference type="ARBA" id="ARBA00022840"/>
    </source>
</evidence>
<evidence type="ECO:0000256" key="8">
    <source>
        <dbReference type="ARBA" id="ARBA00022598"/>
    </source>
</evidence>
<keyword evidence="8 17" id="KW-0436">Ligase</keyword>
<evidence type="ECO:0000313" key="21">
    <source>
        <dbReference type="EMBL" id="CDT63780.1"/>
    </source>
</evidence>
<feature type="domain" description="Mur ligase central" evidence="20">
    <location>
        <begin position="116"/>
        <end position="293"/>
    </location>
</feature>
<evidence type="ECO:0000256" key="6">
    <source>
        <dbReference type="ARBA" id="ARBA00015655"/>
    </source>
</evidence>
<dbReference type="EC" id="6.3.2.9" evidence="5 17"/>
<evidence type="ECO:0000256" key="13">
    <source>
        <dbReference type="ARBA" id="ARBA00023316"/>
    </source>
</evidence>
<protein>
    <recommendedName>
        <fullName evidence="6 17">UDP-N-acetylmuramoylalanine--D-glutamate ligase</fullName>
        <ecNumber evidence="5 17">6.3.2.9</ecNumber>
    </recommendedName>
    <alternativeName>
        <fullName evidence="15 17">D-glutamic acid-adding enzyme</fullName>
    </alternativeName>
    <alternativeName>
        <fullName evidence="14 17">UDP-N-acetylmuramoyl-L-alanyl-D-glutamate synthetase</fullName>
    </alternativeName>
</protein>
<organism evidence="21">
    <name type="scientific">Clostridioides difficile</name>
    <name type="common">Peptoclostridium difficile</name>
    <dbReference type="NCBI Taxonomy" id="1496"/>
    <lineage>
        <taxon>Bacteria</taxon>
        <taxon>Bacillati</taxon>
        <taxon>Bacillota</taxon>
        <taxon>Clostridia</taxon>
        <taxon>Peptostreptococcales</taxon>
        <taxon>Peptostreptococcaceae</taxon>
        <taxon>Clostridioides</taxon>
    </lineage>
</organism>